<keyword evidence="2" id="KW-1133">Transmembrane helix</keyword>
<reference evidence="4 5" key="1">
    <citation type="submission" date="2016-11" db="EMBL/GenBank/DDBJ databases">
        <authorList>
            <person name="Jaros S."/>
            <person name="Januszkiewicz K."/>
            <person name="Wedrychowicz H."/>
        </authorList>
    </citation>
    <scope>NUCLEOTIDE SEQUENCE [LARGE SCALE GENOMIC DNA]</scope>
    <source>
        <strain evidence="4 5">DSM 15480</strain>
    </source>
</reference>
<comment type="similarity">
    <text evidence="1">Belongs to the LytR/CpsA/Psr (LCP) family.</text>
</comment>
<keyword evidence="2" id="KW-0472">Membrane</keyword>
<accession>A0A1M6S7X8</accession>
<evidence type="ECO:0000313" key="5">
    <source>
        <dbReference type="Proteomes" id="UP000184301"/>
    </source>
</evidence>
<feature type="domain" description="Cell envelope-related transcriptional attenuator" evidence="3">
    <location>
        <begin position="90"/>
        <end position="251"/>
    </location>
</feature>
<dbReference type="PANTHER" id="PTHR33392">
    <property type="entry name" value="POLYISOPRENYL-TEICHOIC ACID--PEPTIDOGLYCAN TEICHOIC ACID TRANSFERASE TAGU"/>
    <property type="match status" value="1"/>
</dbReference>
<dbReference type="Proteomes" id="UP000184301">
    <property type="component" value="Unassembled WGS sequence"/>
</dbReference>
<dbReference type="InterPro" id="IPR004474">
    <property type="entry name" value="LytR_CpsA_psr"/>
</dbReference>
<dbReference type="NCBIfam" id="TIGR00350">
    <property type="entry name" value="lytR_cpsA_psr"/>
    <property type="match status" value="1"/>
</dbReference>
<evidence type="ECO:0000259" key="3">
    <source>
        <dbReference type="Pfam" id="PF03816"/>
    </source>
</evidence>
<protein>
    <submittedName>
        <fullName evidence="4">Transcriptional attenuator, LytR family</fullName>
    </submittedName>
</protein>
<sequence>MGNKKIWVRVAVGIVAVVVLAFVAFTVVKGIGKSRISKNAAVKGDTSGDPFLYHDKKYHYNTDLVNILCEGVDRDTSLTSDNAVGKAGQADVLFLISLNTKTDEWKLYSIPRESMTVVRTLDEKGELADVQTMQITLQYAVGRNGAESSELVGEAVSEIMCSIPIQRYAAINFNAFPEINDAVGGVTVTVEEESYDQVIADRVKGYEVGSTITLKGEDAFTFVRERNSYVQESSSQRLLRQKQYVKAFVPAAKKAIKKDITLPLKLKNIMKDDMVTDISLSEMAYLTTAFSKVSFDDIDIITLPGEEVLGNKYKEYYVDDEAVEDMVIDNFYQKE</sequence>
<keyword evidence="5" id="KW-1185">Reference proteome</keyword>
<name>A0A1M6S7X8_9FIRM</name>
<dbReference type="PANTHER" id="PTHR33392:SF6">
    <property type="entry name" value="POLYISOPRENYL-TEICHOIC ACID--PEPTIDOGLYCAN TEICHOIC ACID TRANSFERASE TAGU"/>
    <property type="match status" value="1"/>
</dbReference>
<dbReference type="AlphaFoldDB" id="A0A1M6S7X8"/>
<gene>
    <name evidence="4" type="ORF">SAMN02745243_02877</name>
</gene>
<organism evidence="4 5">
    <name type="scientific">Hespellia stercorisuis DSM 15480</name>
    <dbReference type="NCBI Taxonomy" id="1121950"/>
    <lineage>
        <taxon>Bacteria</taxon>
        <taxon>Bacillati</taxon>
        <taxon>Bacillota</taxon>
        <taxon>Clostridia</taxon>
        <taxon>Lachnospirales</taxon>
        <taxon>Lachnospiraceae</taxon>
        <taxon>Hespellia</taxon>
    </lineage>
</organism>
<dbReference type="STRING" id="1121950.SAMN02745243_02877"/>
<evidence type="ECO:0000256" key="2">
    <source>
        <dbReference type="SAM" id="Phobius"/>
    </source>
</evidence>
<feature type="transmembrane region" description="Helical" evidence="2">
    <location>
        <begin position="6"/>
        <end position="28"/>
    </location>
</feature>
<dbReference type="Gene3D" id="3.40.630.190">
    <property type="entry name" value="LCP protein"/>
    <property type="match status" value="1"/>
</dbReference>
<evidence type="ECO:0000313" key="4">
    <source>
        <dbReference type="EMBL" id="SHK40892.1"/>
    </source>
</evidence>
<evidence type="ECO:0000256" key="1">
    <source>
        <dbReference type="ARBA" id="ARBA00006068"/>
    </source>
</evidence>
<proteinExistence type="inferred from homology"/>
<dbReference type="EMBL" id="FQZY01000047">
    <property type="protein sequence ID" value="SHK40892.1"/>
    <property type="molecule type" value="Genomic_DNA"/>
</dbReference>
<keyword evidence="2" id="KW-0812">Transmembrane</keyword>
<dbReference type="InterPro" id="IPR050922">
    <property type="entry name" value="LytR/CpsA/Psr_CW_biosynth"/>
</dbReference>
<dbReference type="Pfam" id="PF03816">
    <property type="entry name" value="LytR_cpsA_psr"/>
    <property type="match status" value="1"/>
</dbReference>